<organism evidence="3 4">
    <name type="scientific">Candidatus Bacteroides pullicola</name>
    <dbReference type="NCBI Taxonomy" id="2838475"/>
    <lineage>
        <taxon>Bacteria</taxon>
        <taxon>Pseudomonadati</taxon>
        <taxon>Bacteroidota</taxon>
        <taxon>Bacteroidia</taxon>
        <taxon>Bacteroidales</taxon>
        <taxon>Bacteroidaceae</taxon>
        <taxon>Bacteroides</taxon>
    </lineage>
</organism>
<dbReference type="EMBL" id="DXCV01000060">
    <property type="protein sequence ID" value="HIY88772.1"/>
    <property type="molecule type" value="Genomic_DNA"/>
</dbReference>
<feature type="chain" id="PRO_5039072688" evidence="1">
    <location>
        <begin position="24"/>
        <end position="259"/>
    </location>
</feature>
<dbReference type="GO" id="GO:0006629">
    <property type="term" value="P:lipid metabolic process"/>
    <property type="evidence" value="ECO:0007669"/>
    <property type="project" value="InterPro"/>
</dbReference>
<dbReference type="PROSITE" id="PS51704">
    <property type="entry name" value="GP_PDE"/>
    <property type="match status" value="1"/>
</dbReference>
<comment type="caution">
    <text evidence="3">The sequence shown here is derived from an EMBL/GenBank/DDBJ whole genome shotgun (WGS) entry which is preliminary data.</text>
</comment>
<proteinExistence type="predicted"/>
<reference evidence="3" key="1">
    <citation type="journal article" date="2021" name="PeerJ">
        <title>Extensive microbial diversity within the chicken gut microbiome revealed by metagenomics and culture.</title>
        <authorList>
            <person name="Gilroy R."/>
            <person name="Ravi A."/>
            <person name="Getino M."/>
            <person name="Pursley I."/>
            <person name="Horton D.L."/>
            <person name="Alikhan N.F."/>
            <person name="Baker D."/>
            <person name="Gharbi K."/>
            <person name="Hall N."/>
            <person name="Watson M."/>
            <person name="Adriaenssens E.M."/>
            <person name="Foster-Nyarko E."/>
            <person name="Jarju S."/>
            <person name="Secka A."/>
            <person name="Antonio M."/>
            <person name="Oren A."/>
            <person name="Chaudhuri R.R."/>
            <person name="La Ragione R."/>
            <person name="Hildebrand F."/>
            <person name="Pallen M.J."/>
        </authorList>
    </citation>
    <scope>NUCLEOTIDE SEQUENCE</scope>
    <source>
        <strain evidence="3">Gambia2-208</strain>
    </source>
</reference>
<feature type="signal peptide" evidence="1">
    <location>
        <begin position="1"/>
        <end position="23"/>
    </location>
</feature>
<dbReference type="InterPro" id="IPR030395">
    <property type="entry name" value="GP_PDE_dom"/>
</dbReference>
<evidence type="ECO:0000259" key="2">
    <source>
        <dbReference type="PROSITE" id="PS51704"/>
    </source>
</evidence>
<feature type="domain" description="GP-PDE" evidence="2">
    <location>
        <begin position="26"/>
        <end position="254"/>
    </location>
</feature>
<dbReference type="SUPFAM" id="SSF51695">
    <property type="entry name" value="PLC-like phosphodiesterases"/>
    <property type="match status" value="1"/>
</dbReference>
<protein>
    <submittedName>
        <fullName evidence="3">Glycerophosphodiester phosphodiesterase</fullName>
    </submittedName>
</protein>
<dbReference type="PROSITE" id="PS50007">
    <property type="entry name" value="PIPLC_X_DOMAIN"/>
    <property type="match status" value="1"/>
</dbReference>
<dbReference type="Pfam" id="PF03009">
    <property type="entry name" value="GDPD"/>
    <property type="match status" value="1"/>
</dbReference>
<evidence type="ECO:0000313" key="3">
    <source>
        <dbReference type="EMBL" id="HIY88772.1"/>
    </source>
</evidence>
<keyword evidence="1" id="KW-0732">Signal</keyword>
<dbReference type="AlphaFoldDB" id="A0A9D1ZMD4"/>
<evidence type="ECO:0000313" key="4">
    <source>
        <dbReference type="Proteomes" id="UP000886851"/>
    </source>
</evidence>
<gene>
    <name evidence="3" type="ORF">H9824_08725</name>
</gene>
<dbReference type="InterPro" id="IPR017946">
    <property type="entry name" value="PLC-like_Pdiesterase_TIM-brl"/>
</dbReference>
<dbReference type="Gene3D" id="3.20.20.190">
    <property type="entry name" value="Phosphatidylinositol (PI) phosphodiesterase"/>
    <property type="match status" value="1"/>
</dbReference>
<sequence>MKLKKILLTSTLLLAAYSTTMQAQQTQVIAHRGFWQTTGSAQNSITALVKADSIHCYGSELDVWLTADNQLVVNHDDVFKGVIPQDATAAVCTTVRLDNGEPMPTLRQYVLKSRELSTRLIVELKPHRTPEQETRAVQGIVRMIHDYDLEDRVEYISFSLHAVKEFIRLAPAGTPVFYLNGDLEPQALKDLGCAGADYELSVFRQHPEWIAECHALGMKVNAWTVNNAQDMEWLIAHNVDYITTNDPLLLQQILQKNKQ</sequence>
<dbReference type="Proteomes" id="UP000886851">
    <property type="component" value="Unassembled WGS sequence"/>
</dbReference>
<dbReference type="GO" id="GO:0008081">
    <property type="term" value="F:phosphoric diester hydrolase activity"/>
    <property type="evidence" value="ECO:0007669"/>
    <property type="project" value="InterPro"/>
</dbReference>
<accession>A0A9D1ZMD4</accession>
<dbReference type="PANTHER" id="PTHR46211">
    <property type="entry name" value="GLYCEROPHOSPHORYL DIESTER PHOSPHODIESTERASE"/>
    <property type="match status" value="1"/>
</dbReference>
<reference evidence="3" key="2">
    <citation type="submission" date="2021-04" db="EMBL/GenBank/DDBJ databases">
        <authorList>
            <person name="Gilroy R."/>
        </authorList>
    </citation>
    <scope>NUCLEOTIDE SEQUENCE</scope>
    <source>
        <strain evidence="3">Gambia2-208</strain>
    </source>
</reference>
<evidence type="ECO:0000256" key="1">
    <source>
        <dbReference type="SAM" id="SignalP"/>
    </source>
</evidence>
<dbReference type="PANTHER" id="PTHR46211:SF1">
    <property type="entry name" value="GLYCEROPHOSPHODIESTER PHOSPHODIESTERASE, CYTOPLASMIC"/>
    <property type="match status" value="1"/>
</dbReference>
<name>A0A9D1ZMD4_9BACE</name>